<proteinExistence type="predicted"/>
<sequence>MKGISIKINVLISLVVVISFYALILYRGRLIETA</sequence>
<keyword evidence="1" id="KW-0472">Membrane</keyword>
<keyword evidence="1" id="KW-0812">Transmembrane</keyword>
<name>A0A3B0WST9_9ZZZZ</name>
<gene>
    <name evidence="2" type="ORF">MNBD_GAMMA02-238</name>
</gene>
<feature type="non-terminal residue" evidence="2">
    <location>
        <position position="34"/>
    </location>
</feature>
<dbReference type="AlphaFoldDB" id="A0A3B0WST9"/>
<reference evidence="2" key="1">
    <citation type="submission" date="2018-06" db="EMBL/GenBank/DDBJ databases">
        <authorList>
            <person name="Zhirakovskaya E."/>
        </authorList>
    </citation>
    <scope>NUCLEOTIDE SEQUENCE</scope>
</reference>
<organism evidence="2">
    <name type="scientific">hydrothermal vent metagenome</name>
    <dbReference type="NCBI Taxonomy" id="652676"/>
    <lineage>
        <taxon>unclassified sequences</taxon>
        <taxon>metagenomes</taxon>
        <taxon>ecological metagenomes</taxon>
    </lineage>
</organism>
<evidence type="ECO:0000313" key="2">
    <source>
        <dbReference type="EMBL" id="VAW46754.1"/>
    </source>
</evidence>
<keyword evidence="1" id="KW-1133">Transmembrane helix</keyword>
<dbReference type="EMBL" id="UOFA01000303">
    <property type="protein sequence ID" value="VAW46754.1"/>
    <property type="molecule type" value="Genomic_DNA"/>
</dbReference>
<protein>
    <submittedName>
        <fullName evidence="2">Uncharacterized protein</fullName>
    </submittedName>
</protein>
<feature type="transmembrane region" description="Helical" evidence="1">
    <location>
        <begin position="6"/>
        <end position="26"/>
    </location>
</feature>
<evidence type="ECO:0000256" key="1">
    <source>
        <dbReference type="SAM" id="Phobius"/>
    </source>
</evidence>
<accession>A0A3B0WST9</accession>